<comment type="caution">
    <text evidence="2">The sequence shown here is derived from an EMBL/GenBank/DDBJ whole genome shotgun (WGS) entry which is preliminary data.</text>
</comment>
<evidence type="ECO:0000313" key="2">
    <source>
        <dbReference type="EMBL" id="VDI47723.1"/>
    </source>
</evidence>
<accession>A0A8B6FGP5</accession>
<feature type="compositionally biased region" description="Low complexity" evidence="1">
    <location>
        <begin position="24"/>
        <end position="34"/>
    </location>
</feature>
<feature type="compositionally biased region" description="Basic and acidic residues" evidence="1">
    <location>
        <begin position="50"/>
        <end position="64"/>
    </location>
</feature>
<gene>
    <name evidence="2" type="ORF">MGAL_10B072296</name>
</gene>
<name>A0A8B6FGP5_MYTGA</name>
<proteinExistence type="predicted"/>
<sequence length="102" mass="11691">MAETFLNHPPWNQKVGEEEDEIQDQQQQPKEQTFTPPPPPYIATPLSTPGEKRQHDTVGDESQPKRQIVSTEGNINPLESTTVWGKIEINFINNSYPLFLYI</sequence>
<protein>
    <submittedName>
        <fullName evidence="2">Uncharacterized protein</fullName>
    </submittedName>
</protein>
<feature type="region of interest" description="Disordered" evidence="1">
    <location>
        <begin position="1"/>
        <end position="67"/>
    </location>
</feature>
<reference evidence="2" key="1">
    <citation type="submission" date="2018-11" db="EMBL/GenBank/DDBJ databases">
        <authorList>
            <person name="Alioto T."/>
            <person name="Alioto T."/>
        </authorList>
    </citation>
    <scope>NUCLEOTIDE SEQUENCE</scope>
</reference>
<keyword evidence="3" id="KW-1185">Reference proteome</keyword>
<organism evidence="2 3">
    <name type="scientific">Mytilus galloprovincialis</name>
    <name type="common">Mediterranean mussel</name>
    <dbReference type="NCBI Taxonomy" id="29158"/>
    <lineage>
        <taxon>Eukaryota</taxon>
        <taxon>Metazoa</taxon>
        <taxon>Spiralia</taxon>
        <taxon>Lophotrochozoa</taxon>
        <taxon>Mollusca</taxon>
        <taxon>Bivalvia</taxon>
        <taxon>Autobranchia</taxon>
        <taxon>Pteriomorphia</taxon>
        <taxon>Mytilida</taxon>
        <taxon>Mytiloidea</taxon>
        <taxon>Mytilidae</taxon>
        <taxon>Mytilinae</taxon>
        <taxon>Mytilus</taxon>
    </lineage>
</organism>
<evidence type="ECO:0000313" key="3">
    <source>
        <dbReference type="Proteomes" id="UP000596742"/>
    </source>
</evidence>
<evidence type="ECO:0000256" key="1">
    <source>
        <dbReference type="SAM" id="MobiDB-lite"/>
    </source>
</evidence>
<dbReference type="Proteomes" id="UP000596742">
    <property type="component" value="Unassembled WGS sequence"/>
</dbReference>
<dbReference type="AlphaFoldDB" id="A0A8B6FGP5"/>
<dbReference type="EMBL" id="UYJE01006654">
    <property type="protein sequence ID" value="VDI47723.1"/>
    <property type="molecule type" value="Genomic_DNA"/>
</dbReference>